<organism evidence="1 2">
    <name type="scientific">Parathielavia hyrcaniae</name>
    <dbReference type="NCBI Taxonomy" id="113614"/>
    <lineage>
        <taxon>Eukaryota</taxon>
        <taxon>Fungi</taxon>
        <taxon>Dikarya</taxon>
        <taxon>Ascomycota</taxon>
        <taxon>Pezizomycotina</taxon>
        <taxon>Sordariomycetes</taxon>
        <taxon>Sordariomycetidae</taxon>
        <taxon>Sordariales</taxon>
        <taxon>Chaetomiaceae</taxon>
        <taxon>Parathielavia</taxon>
    </lineage>
</organism>
<reference evidence="1" key="2">
    <citation type="submission" date="2023-05" db="EMBL/GenBank/DDBJ databases">
        <authorList>
            <consortium name="Lawrence Berkeley National Laboratory"/>
            <person name="Steindorff A."/>
            <person name="Hensen N."/>
            <person name="Bonometti L."/>
            <person name="Westerberg I."/>
            <person name="Brannstrom I.O."/>
            <person name="Guillou S."/>
            <person name="Cros-Aarteil S."/>
            <person name="Calhoun S."/>
            <person name="Haridas S."/>
            <person name="Kuo A."/>
            <person name="Mondo S."/>
            <person name="Pangilinan J."/>
            <person name="Riley R."/>
            <person name="Labutti K."/>
            <person name="Andreopoulos B."/>
            <person name="Lipzen A."/>
            <person name="Chen C."/>
            <person name="Yanf M."/>
            <person name="Daum C."/>
            <person name="Ng V."/>
            <person name="Clum A."/>
            <person name="Ohm R."/>
            <person name="Martin F."/>
            <person name="Silar P."/>
            <person name="Natvig D."/>
            <person name="Lalanne C."/>
            <person name="Gautier V."/>
            <person name="Ament-Velasquez S.L."/>
            <person name="Kruys A."/>
            <person name="Hutchinson M.I."/>
            <person name="Powell A.J."/>
            <person name="Barry K."/>
            <person name="Miller A.N."/>
            <person name="Grigoriev I.V."/>
            <person name="Debuchy R."/>
            <person name="Gladieux P."/>
            <person name="Thoren M.H."/>
            <person name="Johannesson H."/>
        </authorList>
    </citation>
    <scope>NUCLEOTIDE SEQUENCE</scope>
    <source>
        <strain evidence="1">CBS 757.83</strain>
    </source>
</reference>
<gene>
    <name evidence="1" type="ORF">N658DRAFT_221691</name>
</gene>
<dbReference type="EMBL" id="MU863659">
    <property type="protein sequence ID" value="KAK4098381.1"/>
    <property type="molecule type" value="Genomic_DNA"/>
</dbReference>
<keyword evidence="2" id="KW-1185">Reference proteome</keyword>
<reference evidence="1" key="1">
    <citation type="journal article" date="2023" name="Mol. Phylogenet. Evol.">
        <title>Genome-scale phylogeny and comparative genomics of the fungal order Sordariales.</title>
        <authorList>
            <person name="Hensen N."/>
            <person name="Bonometti L."/>
            <person name="Westerberg I."/>
            <person name="Brannstrom I.O."/>
            <person name="Guillou S."/>
            <person name="Cros-Aarteil S."/>
            <person name="Calhoun S."/>
            <person name="Haridas S."/>
            <person name="Kuo A."/>
            <person name="Mondo S."/>
            <person name="Pangilinan J."/>
            <person name="Riley R."/>
            <person name="LaButti K."/>
            <person name="Andreopoulos B."/>
            <person name="Lipzen A."/>
            <person name="Chen C."/>
            <person name="Yan M."/>
            <person name="Daum C."/>
            <person name="Ng V."/>
            <person name="Clum A."/>
            <person name="Steindorff A."/>
            <person name="Ohm R.A."/>
            <person name="Martin F."/>
            <person name="Silar P."/>
            <person name="Natvig D.O."/>
            <person name="Lalanne C."/>
            <person name="Gautier V."/>
            <person name="Ament-Velasquez S.L."/>
            <person name="Kruys A."/>
            <person name="Hutchinson M.I."/>
            <person name="Powell A.J."/>
            <person name="Barry K."/>
            <person name="Miller A.N."/>
            <person name="Grigoriev I.V."/>
            <person name="Debuchy R."/>
            <person name="Gladieux P."/>
            <person name="Hiltunen Thoren M."/>
            <person name="Johannesson H."/>
        </authorList>
    </citation>
    <scope>NUCLEOTIDE SEQUENCE</scope>
    <source>
        <strain evidence="1">CBS 757.83</strain>
    </source>
</reference>
<accession>A0AAN6SZ61</accession>
<sequence length="90" mass="10338">TRRRKKRTTPGIRWSSPIQLLIQLSAVYLGESGRDPEFSTAYGRTYQFRLMLILKKGCDQKLLPILELSVARAPRFGLIVKRRNPGNQPL</sequence>
<proteinExistence type="predicted"/>
<evidence type="ECO:0000313" key="1">
    <source>
        <dbReference type="EMBL" id="KAK4098381.1"/>
    </source>
</evidence>
<comment type="caution">
    <text evidence="1">The sequence shown here is derived from an EMBL/GenBank/DDBJ whole genome shotgun (WGS) entry which is preliminary data.</text>
</comment>
<protein>
    <submittedName>
        <fullName evidence="1">Uncharacterized protein</fullName>
    </submittedName>
</protein>
<feature type="non-terminal residue" evidence="1">
    <location>
        <position position="1"/>
    </location>
</feature>
<evidence type="ECO:0000313" key="2">
    <source>
        <dbReference type="Proteomes" id="UP001305647"/>
    </source>
</evidence>
<dbReference type="AlphaFoldDB" id="A0AAN6SZ61"/>
<name>A0AAN6SZ61_9PEZI</name>
<dbReference type="Proteomes" id="UP001305647">
    <property type="component" value="Unassembled WGS sequence"/>
</dbReference>